<keyword evidence="2" id="KW-1185">Reference proteome</keyword>
<evidence type="ECO:0008006" key="3">
    <source>
        <dbReference type="Google" id="ProtNLM"/>
    </source>
</evidence>
<dbReference type="RefSeq" id="WP_072990441.1">
    <property type="nucleotide sequence ID" value="NZ_FQWE01000004.1"/>
</dbReference>
<dbReference type="AlphaFoldDB" id="A0A1M5H122"/>
<sequence>MRRKSLIIFLFLIFQNISGQTIVNKPLRVKITIDSSSAYGINVVNLNNKETTVTNSNGEFSILAKANDVLMFSALNLETYKRIVGRDDIQIGVLAITMHPGVIKLEEVVVNSKSLNVLSLGIVTKAPVTYTTAERRLQTAGDFKPVMLLNLLGGSMPLDPLINKINGRTKRLKKIVTVEKKESNIKFISKLYDDEYFIRNLKIPSENIASFKYYIVENENFKKVLDTKNMTQISFYMGALAEEFKTLLTNNN</sequence>
<dbReference type="SUPFAM" id="SSF49464">
    <property type="entry name" value="Carboxypeptidase regulatory domain-like"/>
    <property type="match status" value="1"/>
</dbReference>
<dbReference type="InterPro" id="IPR008969">
    <property type="entry name" value="CarboxyPept-like_regulatory"/>
</dbReference>
<proteinExistence type="predicted"/>
<dbReference type="STRING" id="271157.SAMN05444396_104294"/>
<evidence type="ECO:0000313" key="2">
    <source>
        <dbReference type="Proteomes" id="UP000184036"/>
    </source>
</evidence>
<evidence type="ECO:0000313" key="1">
    <source>
        <dbReference type="EMBL" id="SHG09664.1"/>
    </source>
</evidence>
<dbReference type="OrthoDB" id="1427655at2"/>
<gene>
    <name evidence="1" type="ORF">SAMN05444396_104294</name>
</gene>
<reference evidence="2" key="1">
    <citation type="submission" date="2016-11" db="EMBL/GenBank/DDBJ databases">
        <authorList>
            <person name="Varghese N."/>
            <person name="Submissions S."/>
        </authorList>
    </citation>
    <scope>NUCLEOTIDE SEQUENCE [LARGE SCALE GENOMIC DNA]</scope>
    <source>
        <strain evidence="2">DSM 19741</strain>
    </source>
</reference>
<protein>
    <recommendedName>
        <fullName evidence="3">CarboxypepD_reg-like domain-containing protein</fullName>
    </recommendedName>
</protein>
<dbReference type="Proteomes" id="UP000184036">
    <property type="component" value="Unassembled WGS sequence"/>
</dbReference>
<accession>A0A1M5H122</accession>
<organism evidence="1 2">
    <name type="scientific">Flavobacterium segetis</name>
    <dbReference type="NCBI Taxonomy" id="271157"/>
    <lineage>
        <taxon>Bacteria</taxon>
        <taxon>Pseudomonadati</taxon>
        <taxon>Bacteroidota</taxon>
        <taxon>Flavobacteriia</taxon>
        <taxon>Flavobacteriales</taxon>
        <taxon>Flavobacteriaceae</taxon>
        <taxon>Flavobacterium</taxon>
    </lineage>
</organism>
<dbReference type="EMBL" id="FQWE01000004">
    <property type="protein sequence ID" value="SHG09664.1"/>
    <property type="molecule type" value="Genomic_DNA"/>
</dbReference>
<name>A0A1M5H122_9FLAO</name>